<dbReference type="OrthoDB" id="3035497at2"/>
<proteinExistence type="predicted"/>
<accession>A0A4Y7RVQ9</accession>
<dbReference type="AlphaFoldDB" id="A0A4Y7RVQ9"/>
<comment type="caution">
    <text evidence="1">The sequence shown here is derived from an EMBL/GenBank/DDBJ whole genome shotgun (WGS) entry which is preliminary data.</text>
</comment>
<dbReference type="Gene3D" id="3.20.20.80">
    <property type="entry name" value="Glycosidases"/>
    <property type="match status" value="1"/>
</dbReference>
<dbReference type="Proteomes" id="UP000297597">
    <property type="component" value="Unassembled WGS sequence"/>
</dbReference>
<reference evidence="1 2" key="1">
    <citation type="journal article" date="2018" name="Environ. Microbiol.">
        <title>Novel energy conservation strategies and behaviour of Pelotomaculum schinkii driving syntrophic propionate catabolism.</title>
        <authorList>
            <person name="Hidalgo-Ahumada C.A.P."/>
            <person name="Nobu M.K."/>
            <person name="Narihiro T."/>
            <person name="Tamaki H."/>
            <person name="Liu W.T."/>
            <person name="Kamagata Y."/>
            <person name="Stams A.J.M."/>
            <person name="Imachi H."/>
            <person name="Sousa D.Z."/>
        </authorList>
    </citation>
    <scope>NUCLEOTIDE SEQUENCE [LARGE SCALE GENOMIC DNA]</scope>
    <source>
        <strain evidence="1 2">MGP</strain>
    </source>
</reference>
<dbReference type="RefSeq" id="WP_134212667.1">
    <property type="nucleotide sequence ID" value="NZ_QFFZ01000005.1"/>
</dbReference>
<name>A0A4Y7RVQ9_9FIRM</name>
<gene>
    <name evidence="1" type="ORF">Pmgp_00795</name>
</gene>
<evidence type="ECO:0000313" key="2">
    <source>
        <dbReference type="Proteomes" id="UP000297597"/>
    </source>
</evidence>
<evidence type="ECO:0000313" key="1">
    <source>
        <dbReference type="EMBL" id="TEB12819.1"/>
    </source>
</evidence>
<dbReference type="EMBL" id="QFFZ01000005">
    <property type="protein sequence ID" value="TEB12819.1"/>
    <property type="molecule type" value="Genomic_DNA"/>
</dbReference>
<sequence length="212" mass="24539">MRRFIFTNVERFQYESIKEKIEEIKDTFDRYLDSYPAKTYKSKHAIMGPVGKILQEIKKGKWDVESLSGYAVNVHLHNPKTKGKISESAIAALEEGIEKLLSLIRGESIASQDRILELVDYGLYYRQRKKSLAWLESVKKEWVEFLKTKYGTWDNLAKAWGEKPKKGVQDIESIGYPSKRAYAEAKGQKKADMGEFIKQAELKGYDLDDEEE</sequence>
<organism evidence="1 2">
    <name type="scientific">Pelotomaculum propionicicum</name>
    <dbReference type="NCBI Taxonomy" id="258475"/>
    <lineage>
        <taxon>Bacteria</taxon>
        <taxon>Bacillati</taxon>
        <taxon>Bacillota</taxon>
        <taxon>Clostridia</taxon>
        <taxon>Eubacteriales</taxon>
        <taxon>Desulfotomaculaceae</taxon>
        <taxon>Pelotomaculum</taxon>
    </lineage>
</organism>
<keyword evidence="2" id="KW-1185">Reference proteome</keyword>
<protein>
    <submittedName>
        <fullName evidence="1">Uncharacterized protein</fullName>
    </submittedName>
</protein>